<accession>A0A132MLD6</accession>
<evidence type="ECO:0000313" key="1">
    <source>
        <dbReference type="EMBL" id="KWW98565.1"/>
    </source>
</evidence>
<proteinExistence type="predicted"/>
<name>A0A132MLD6_9ACTN</name>
<evidence type="ECO:0000313" key="2">
    <source>
        <dbReference type="Proteomes" id="UP000070188"/>
    </source>
</evidence>
<protein>
    <submittedName>
        <fullName evidence="1">Uncharacterized protein</fullName>
    </submittedName>
</protein>
<sequence>MLPDAARSADPEHLDRAVLVLADSLADWLNHIGFDLRDTAEGLYFDVLRHDF</sequence>
<gene>
    <name evidence="1" type="ORF">LI90_192</name>
</gene>
<reference evidence="2" key="1">
    <citation type="submission" date="2015-04" db="EMBL/GenBank/DDBJ databases">
        <title>Physiological reanalysis, assessment of diazotrophy, and genome sequences of multiple isolates of Streptomyces thermoautotrophicus.</title>
        <authorList>
            <person name="MacKellar D.C."/>
            <person name="Lieber L."/>
            <person name="Norman J."/>
            <person name="Bolger A."/>
            <person name="Tobin C."/>
            <person name="Murray J.W."/>
            <person name="Chang R."/>
            <person name="Ford T."/>
            <person name="Nguyen P.Q."/>
            <person name="Woodward J."/>
            <person name="Permingeat H."/>
            <person name="Joshi N.S."/>
            <person name="Silver P.A."/>
            <person name="Usadel B."/>
            <person name="Rutherford A.W."/>
            <person name="Friesen M."/>
            <person name="Prell J."/>
        </authorList>
    </citation>
    <scope>NUCLEOTIDE SEQUENCE [LARGE SCALE GENOMIC DNA]</scope>
    <source>
        <strain evidence="2">H1</strain>
    </source>
</reference>
<keyword evidence="2" id="KW-1185">Reference proteome</keyword>
<comment type="caution">
    <text evidence="1">The sequence shown here is derived from an EMBL/GenBank/DDBJ whole genome shotgun (WGS) entry which is preliminary data.</text>
</comment>
<dbReference type="Proteomes" id="UP000070188">
    <property type="component" value="Unassembled WGS sequence"/>
</dbReference>
<dbReference type="AlphaFoldDB" id="A0A132MLD6"/>
<organism evidence="1 2">
    <name type="scientific">Carbonactinospora thermoautotrophica</name>
    <dbReference type="NCBI Taxonomy" id="1469144"/>
    <lineage>
        <taxon>Bacteria</taxon>
        <taxon>Bacillati</taxon>
        <taxon>Actinomycetota</taxon>
        <taxon>Actinomycetes</taxon>
        <taxon>Kitasatosporales</taxon>
        <taxon>Carbonactinosporaceae</taxon>
        <taxon>Carbonactinospora</taxon>
    </lineage>
</organism>
<dbReference type="EMBL" id="LAXD01000001">
    <property type="protein sequence ID" value="KWW98565.1"/>
    <property type="molecule type" value="Genomic_DNA"/>
</dbReference>